<evidence type="ECO:0000313" key="2">
    <source>
        <dbReference type="EMBL" id="TYP69661.1"/>
    </source>
</evidence>
<dbReference type="InterPro" id="IPR050900">
    <property type="entry name" value="Transposase_IS3/IS150/IS904"/>
</dbReference>
<dbReference type="Pfam" id="PF00665">
    <property type="entry name" value="rve"/>
    <property type="match status" value="1"/>
</dbReference>
<dbReference type="GO" id="GO:0003676">
    <property type="term" value="F:nucleic acid binding"/>
    <property type="evidence" value="ECO:0007669"/>
    <property type="project" value="InterPro"/>
</dbReference>
<feature type="domain" description="Integrase catalytic" evidence="1">
    <location>
        <begin position="84"/>
        <end position="258"/>
    </location>
</feature>
<gene>
    <name evidence="2" type="ORF">BD809_1251</name>
</gene>
<dbReference type="Pfam" id="PF13276">
    <property type="entry name" value="HTH_21"/>
    <property type="match status" value="1"/>
</dbReference>
<comment type="caution">
    <text evidence="2">The sequence shown here is derived from an EMBL/GenBank/DDBJ whole genome shotgun (WGS) entry which is preliminary data.</text>
</comment>
<sequence length="259" mass="31050">MARSSFYYHIKTLKRVDKYQHIKIKIQEVYHKHLGRYGYRRITLELKQLGFCINHKTVQSLMTELGLKSRIRVKKYKSYKGQQGRIAPNLLARDFKADRMYQKWVTDITEFKVAGKKLYLSPILDLYNREIISYQLSEAPNFKQVNSMLKKAFKKLPKQNSILLHSDQGWQYQMPMYQKILKQKKIKQSMSRKGNCLDNAVVENFFGILKSELYYLKKYETVKELKKDIKEYIQYYNQERISLTLNGMSPIQYRAHFQN</sequence>
<accession>A0A5S5BR58</accession>
<evidence type="ECO:0000259" key="1">
    <source>
        <dbReference type="PROSITE" id="PS50994"/>
    </source>
</evidence>
<protein>
    <submittedName>
        <fullName evidence="2">Putative transposase</fullName>
    </submittedName>
</protein>
<dbReference type="InterPro" id="IPR036397">
    <property type="entry name" value="RNaseH_sf"/>
</dbReference>
<dbReference type="InterPro" id="IPR012337">
    <property type="entry name" value="RNaseH-like_sf"/>
</dbReference>
<dbReference type="PROSITE" id="PS50994">
    <property type="entry name" value="INTEGRASE"/>
    <property type="match status" value="1"/>
</dbReference>
<dbReference type="EMBL" id="VNHU01000025">
    <property type="protein sequence ID" value="TYP69661.1"/>
    <property type="molecule type" value="Genomic_DNA"/>
</dbReference>
<keyword evidence="3" id="KW-1185">Reference proteome</keyword>
<organism evidence="2 3">
    <name type="scientific">Aquimarina intermedia</name>
    <dbReference type="NCBI Taxonomy" id="350814"/>
    <lineage>
        <taxon>Bacteria</taxon>
        <taxon>Pseudomonadati</taxon>
        <taxon>Bacteroidota</taxon>
        <taxon>Flavobacteriia</taxon>
        <taxon>Flavobacteriales</taxon>
        <taxon>Flavobacteriaceae</taxon>
        <taxon>Aquimarina</taxon>
    </lineage>
</organism>
<dbReference type="InterPro" id="IPR048020">
    <property type="entry name" value="Transpos_IS3"/>
</dbReference>
<dbReference type="InterPro" id="IPR025948">
    <property type="entry name" value="HTH-like_dom"/>
</dbReference>
<dbReference type="SUPFAM" id="SSF53098">
    <property type="entry name" value="Ribonuclease H-like"/>
    <property type="match status" value="1"/>
</dbReference>
<name>A0A5S5BR58_9FLAO</name>
<dbReference type="PANTHER" id="PTHR46889:SF4">
    <property type="entry name" value="TRANSPOSASE INSO FOR INSERTION SEQUENCE ELEMENT IS911B-RELATED"/>
    <property type="match status" value="1"/>
</dbReference>
<dbReference type="NCBIfam" id="NF033516">
    <property type="entry name" value="transpos_IS3"/>
    <property type="match status" value="1"/>
</dbReference>
<evidence type="ECO:0000313" key="3">
    <source>
        <dbReference type="Proteomes" id="UP000324376"/>
    </source>
</evidence>
<dbReference type="AlphaFoldDB" id="A0A5S5BR58"/>
<dbReference type="Proteomes" id="UP000324376">
    <property type="component" value="Unassembled WGS sequence"/>
</dbReference>
<dbReference type="Pfam" id="PF13333">
    <property type="entry name" value="rve_2"/>
    <property type="match status" value="1"/>
</dbReference>
<reference evidence="2 3" key="1">
    <citation type="submission" date="2019-07" db="EMBL/GenBank/DDBJ databases">
        <title>Genomic Encyclopedia of Archaeal and Bacterial Type Strains, Phase II (KMG-II): from individual species to whole genera.</title>
        <authorList>
            <person name="Goeker M."/>
        </authorList>
    </citation>
    <scope>NUCLEOTIDE SEQUENCE [LARGE SCALE GENOMIC DNA]</scope>
    <source>
        <strain evidence="2 3">DSM 17527</strain>
    </source>
</reference>
<dbReference type="GO" id="GO:0015074">
    <property type="term" value="P:DNA integration"/>
    <property type="evidence" value="ECO:0007669"/>
    <property type="project" value="InterPro"/>
</dbReference>
<dbReference type="PANTHER" id="PTHR46889">
    <property type="entry name" value="TRANSPOSASE INSF FOR INSERTION SEQUENCE IS3B-RELATED"/>
    <property type="match status" value="1"/>
</dbReference>
<dbReference type="InterPro" id="IPR001584">
    <property type="entry name" value="Integrase_cat-core"/>
</dbReference>
<dbReference type="Gene3D" id="3.30.420.10">
    <property type="entry name" value="Ribonuclease H-like superfamily/Ribonuclease H"/>
    <property type="match status" value="1"/>
</dbReference>
<proteinExistence type="predicted"/>